<dbReference type="EMBL" id="JBBPBN010000026">
    <property type="protein sequence ID" value="KAK9008336.1"/>
    <property type="molecule type" value="Genomic_DNA"/>
</dbReference>
<dbReference type="Proteomes" id="UP001396334">
    <property type="component" value="Unassembled WGS sequence"/>
</dbReference>
<evidence type="ECO:0000313" key="1">
    <source>
        <dbReference type="EMBL" id="KAK9008336.1"/>
    </source>
</evidence>
<proteinExistence type="predicted"/>
<name>A0ABR2R5X1_9ROSI</name>
<gene>
    <name evidence="1" type="ORF">V6N11_075234</name>
</gene>
<organism evidence="1 2">
    <name type="scientific">Hibiscus sabdariffa</name>
    <name type="common">roselle</name>
    <dbReference type="NCBI Taxonomy" id="183260"/>
    <lineage>
        <taxon>Eukaryota</taxon>
        <taxon>Viridiplantae</taxon>
        <taxon>Streptophyta</taxon>
        <taxon>Embryophyta</taxon>
        <taxon>Tracheophyta</taxon>
        <taxon>Spermatophyta</taxon>
        <taxon>Magnoliopsida</taxon>
        <taxon>eudicotyledons</taxon>
        <taxon>Gunneridae</taxon>
        <taxon>Pentapetalae</taxon>
        <taxon>rosids</taxon>
        <taxon>malvids</taxon>
        <taxon>Malvales</taxon>
        <taxon>Malvaceae</taxon>
        <taxon>Malvoideae</taxon>
        <taxon>Hibiscus</taxon>
    </lineage>
</organism>
<reference evidence="1 2" key="1">
    <citation type="journal article" date="2024" name="G3 (Bethesda)">
        <title>Genome assembly of Hibiscus sabdariffa L. provides insights into metabolisms of medicinal natural products.</title>
        <authorList>
            <person name="Kim T."/>
        </authorList>
    </citation>
    <scope>NUCLEOTIDE SEQUENCE [LARGE SCALE GENOMIC DNA]</scope>
    <source>
        <strain evidence="1">TK-2024</strain>
        <tissue evidence="1">Old leaves</tissue>
    </source>
</reference>
<protein>
    <submittedName>
        <fullName evidence="1">Uncharacterized protein</fullName>
    </submittedName>
</protein>
<evidence type="ECO:0000313" key="2">
    <source>
        <dbReference type="Proteomes" id="UP001396334"/>
    </source>
</evidence>
<accession>A0ABR2R5X1</accession>
<comment type="caution">
    <text evidence="1">The sequence shown here is derived from an EMBL/GenBank/DDBJ whole genome shotgun (WGS) entry which is preliminary data.</text>
</comment>
<keyword evidence="2" id="KW-1185">Reference proteome</keyword>
<sequence length="387" mass="41139">MAPQISEGSANSPRVLGDDFVSLTGVINGRPPDPVTLVPVPSKLERVAQPLSEEDQQVVKRSRGEGDAVMDVNEGGSIGLNQDTVLGDGVTPVVFAKGSVNENDGAGQTQPSFRDMVMGRRGENSAASIILELDVEMDVEDVLILNTEASARGKGESSEKYGPWMLVSGRKARRESRGLTVESNGISSSRQGVRQQGKFDILASLEAGIDGDVERIGSRELGTVGSDEDTRNLVIGVDSLVTDAAMDQVAGKERIILQDSDSVGEKSHAHELASVGGSDVVSPDMVVPVRVSLDPKAHVAVQVVESGMKMDVMNVPSRRATTSVSVASVKNNARLQLGEWIGELEHELDDSGKEKSVTVLTGDSSQRKPGANVQWRTNTVFSSKQNQ</sequence>